<protein>
    <submittedName>
        <fullName evidence="1">Uncharacterized protein</fullName>
    </submittedName>
</protein>
<dbReference type="Proteomes" id="UP001055811">
    <property type="component" value="Linkage Group LG09"/>
</dbReference>
<accession>A0ACB8YVI1</accession>
<evidence type="ECO:0000313" key="1">
    <source>
        <dbReference type="EMBL" id="KAI3689537.1"/>
    </source>
</evidence>
<keyword evidence="2" id="KW-1185">Reference proteome</keyword>
<reference evidence="2" key="1">
    <citation type="journal article" date="2022" name="Mol. Ecol. Resour.">
        <title>The genomes of chicory, endive, great burdock and yacon provide insights into Asteraceae palaeo-polyploidization history and plant inulin production.</title>
        <authorList>
            <person name="Fan W."/>
            <person name="Wang S."/>
            <person name="Wang H."/>
            <person name="Wang A."/>
            <person name="Jiang F."/>
            <person name="Liu H."/>
            <person name="Zhao H."/>
            <person name="Xu D."/>
            <person name="Zhang Y."/>
        </authorList>
    </citation>
    <scope>NUCLEOTIDE SEQUENCE [LARGE SCALE GENOMIC DNA]</scope>
    <source>
        <strain evidence="2">cv. Punajuju</strain>
    </source>
</reference>
<proteinExistence type="predicted"/>
<sequence length="387" mass="43078">MFDGGYVHHGLLQSAIWLLNQESENLKRLWLENGSCYKMIFVGHSLGSGVAALMTVIVVNHRDMFGGIPRELVRCYALSPARSMSLNLAVKYADSIAFYGGEENEIKLLLQRFRSAFENLTQLLISSRNLEFFTGGYRYLIQILPAAVVAPMFFSGKIEYGVINQSVGTREEQTVGCKKAKPRGMVESGTQTHIRRKQLNSAHLVLAGQLPGDWGFFVPYWIGSISLVIVGVGSISPGLLQAAIGGFSTFFADYQDRIARHEAAPFLIAYLLRLPFLGYSLDIGKENVNLIDENLEELIYSGQLDSKELDRLVNKSTQLLSIALFDYIVAEPGKFVADECEKFQLLAGRTSELGFTFSFPVMKLSIDSGTLIRWTKGFSIEEMVTVH</sequence>
<comment type="caution">
    <text evidence="1">The sequence shown here is derived from an EMBL/GenBank/DDBJ whole genome shotgun (WGS) entry which is preliminary data.</text>
</comment>
<dbReference type="EMBL" id="CM042017">
    <property type="protein sequence ID" value="KAI3689537.1"/>
    <property type="molecule type" value="Genomic_DNA"/>
</dbReference>
<gene>
    <name evidence="1" type="ORF">L2E82_47497</name>
</gene>
<reference evidence="1 2" key="2">
    <citation type="journal article" date="2022" name="Mol. Ecol. Resour.">
        <title>The genomes of chicory, endive, great burdock and yacon provide insights into Asteraceae paleo-polyploidization history and plant inulin production.</title>
        <authorList>
            <person name="Fan W."/>
            <person name="Wang S."/>
            <person name="Wang H."/>
            <person name="Wang A."/>
            <person name="Jiang F."/>
            <person name="Liu H."/>
            <person name="Zhao H."/>
            <person name="Xu D."/>
            <person name="Zhang Y."/>
        </authorList>
    </citation>
    <scope>NUCLEOTIDE SEQUENCE [LARGE SCALE GENOMIC DNA]</scope>
    <source>
        <strain evidence="2">cv. Punajuju</strain>
        <tissue evidence="1">Leaves</tissue>
    </source>
</reference>
<evidence type="ECO:0000313" key="2">
    <source>
        <dbReference type="Proteomes" id="UP001055811"/>
    </source>
</evidence>
<organism evidence="1 2">
    <name type="scientific">Cichorium intybus</name>
    <name type="common">Chicory</name>
    <dbReference type="NCBI Taxonomy" id="13427"/>
    <lineage>
        <taxon>Eukaryota</taxon>
        <taxon>Viridiplantae</taxon>
        <taxon>Streptophyta</taxon>
        <taxon>Embryophyta</taxon>
        <taxon>Tracheophyta</taxon>
        <taxon>Spermatophyta</taxon>
        <taxon>Magnoliopsida</taxon>
        <taxon>eudicotyledons</taxon>
        <taxon>Gunneridae</taxon>
        <taxon>Pentapetalae</taxon>
        <taxon>asterids</taxon>
        <taxon>campanulids</taxon>
        <taxon>Asterales</taxon>
        <taxon>Asteraceae</taxon>
        <taxon>Cichorioideae</taxon>
        <taxon>Cichorieae</taxon>
        <taxon>Cichoriinae</taxon>
        <taxon>Cichorium</taxon>
    </lineage>
</organism>
<name>A0ACB8YVI1_CICIN</name>